<evidence type="ECO:0000256" key="4">
    <source>
        <dbReference type="SAM" id="MobiDB-lite"/>
    </source>
</evidence>
<dbReference type="PANTHER" id="PTHR11527">
    <property type="entry name" value="HEAT-SHOCK PROTEIN 20 FAMILY MEMBER"/>
    <property type="match status" value="1"/>
</dbReference>
<protein>
    <recommendedName>
        <fullName evidence="5">SHSP domain-containing protein</fullName>
    </recommendedName>
</protein>
<feature type="domain" description="SHSP" evidence="5">
    <location>
        <begin position="83"/>
        <end position="233"/>
    </location>
</feature>
<organism evidence="6 7">
    <name type="scientific">Chlamydomonas incerta</name>
    <dbReference type="NCBI Taxonomy" id="51695"/>
    <lineage>
        <taxon>Eukaryota</taxon>
        <taxon>Viridiplantae</taxon>
        <taxon>Chlorophyta</taxon>
        <taxon>core chlorophytes</taxon>
        <taxon>Chlorophyceae</taxon>
        <taxon>CS clade</taxon>
        <taxon>Chlamydomonadales</taxon>
        <taxon>Chlamydomonadaceae</taxon>
        <taxon>Chlamydomonas</taxon>
    </lineage>
</organism>
<name>A0A835VS71_CHLIN</name>
<comment type="caution">
    <text evidence="6">The sequence shown here is derived from an EMBL/GenBank/DDBJ whole genome shotgun (WGS) entry which is preliminary data.</text>
</comment>
<proteinExistence type="inferred from homology"/>
<evidence type="ECO:0000259" key="5">
    <source>
        <dbReference type="PROSITE" id="PS01031"/>
    </source>
</evidence>
<dbReference type="Pfam" id="PF00011">
    <property type="entry name" value="HSP20"/>
    <property type="match status" value="1"/>
</dbReference>
<dbReference type="PROSITE" id="PS01031">
    <property type="entry name" value="SHSP"/>
    <property type="match status" value="1"/>
</dbReference>
<sequence length="242" mass="24815">MATTLMKSAASTSGAASARRKTAAPAGARAIGVRSMLPVRPSRQGAVAPQAFYLSPYSCKPARAYRSSPFSLGMGRLASELLRESAACTHAMDISALEDRYVLTSDCPGMGEEDISIEISPERVLTIAGARKAPTPHQPRTAAAPNPEPTAAEPAAAAADSDAAAAGDAAAAAPSAAEPSVRVSYRFSRSFGLPEDAEVEGVSASLDRGVLTVTVPRRVVEKPKPRRVSVSAAAATPSAGEQ</sequence>
<evidence type="ECO:0000313" key="6">
    <source>
        <dbReference type="EMBL" id="KAG2425830.1"/>
    </source>
</evidence>
<evidence type="ECO:0000256" key="3">
    <source>
        <dbReference type="RuleBase" id="RU003616"/>
    </source>
</evidence>
<dbReference type="AlphaFoldDB" id="A0A835VS71"/>
<dbReference type="InterPro" id="IPR002068">
    <property type="entry name" value="A-crystallin/Hsp20_dom"/>
</dbReference>
<dbReference type="CDD" id="cd06464">
    <property type="entry name" value="ACD_sHsps-like"/>
    <property type="match status" value="1"/>
</dbReference>
<evidence type="ECO:0000256" key="2">
    <source>
        <dbReference type="PROSITE-ProRule" id="PRU00285"/>
    </source>
</evidence>
<feature type="region of interest" description="Disordered" evidence="4">
    <location>
        <begin position="132"/>
        <end position="153"/>
    </location>
</feature>
<feature type="compositionally biased region" description="Low complexity" evidence="4">
    <location>
        <begin position="142"/>
        <end position="153"/>
    </location>
</feature>
<feature type="region of interest" description="Disordered" evidence="4">
    <location>
        <begin position="223"/>
        <end position="242"/>
    </location>
</feature>
<feature type="compositionally biased region" description="Low complexity" evidence="4">
    <location>
        <begin position="7"/>
        <end position="21"/>
    </location>
</feature>
<keyword evidence="7" id="KW-1185">Reference proteome</keyword>
<feature type="compositionally biased region" description="Low complexity" evidence="4">
    <location>
        <begin position="228"/>
        <end position="242"/>
    </location>
</feature>
<dbReference type="EMBL" id="JAEHOC010000052">
    <property type="protein sequence ID" value="KAG2425830.1"/>
    <property type="molecule type" value="Genomic_DNA"/>
</dbReference>
<dbReference type="OrthoDB" id="539111at2759"/>
<dbReference type="InterPro" id="IPR008978">
    <property type="entry name" value="HSP20-like_chaperone"/>
</dbReference>
<reference evidence="6" key="1">
    <citation type="journal article" date="2020" name="bioRxiv">
        <title>Comparative genomics of Chlamydomonas.</title>
        <authorList>
            <person name="Craig R.J."/>
            <person name="Hasan A.R."/>
            <person name="Ness R.W."/>
            <person name="Keightley P.D."/>
        </authorList>
    </citation>
    <scope>NUCLEOTIDE SEQUENCE</scope>
    <source>
        <strain evidence="6">SAG 7.73</strain>
    </source>
</reference>
<gene>
    <name evidence="6" type="ORF">HXX76_013455</name>
</gene>
<feature type="region of interest" description="Disordered" evidence="4">
    <location>
        <begin position="1"/>
        <end position="21"/>
    </location>
</feature>
<dbReference type="InterPro" id="IPR031107">
    <property type="entry name" value="Small_HSP"/>
</dbReference>
<dbReference type="SUPFAM" id="SSF49764">
    <property type="entry name" value="HSP20-like chaperones"/>
    <property type="match status" value="1"/>
</dbReference>
<dbReference type="Proteomes" id="UP000650467">
    <property type="component" value="Unassembled WGS sequence"/>
</dbReference>
<accession>A0A835VS71</accession>
<evidence type="ECO:0000313" key="7">
    <source>
        <dbReference type="Proteomes" id="UP000650467"/>
    </source>
</evidence>
<dbReference type="Gene3D" id="2.60.40.790">
    <property type="match status" value="1"/>
</dbReference>
<comment type="similarity">
    <text evidence="2 3">Belongs to the small heat shock protein (HSP20) family.</text>
</comment>
<evidence type="ECO:0000256" key="1">
    <source>
        <dbReference type="ARBA" id="ARBA00023016"/>
    </source>
</evidence>
<keyword evidence="1" id="KW-0346">Stress response</keyword>